<comment type="caution">
    <text evidence="1">The sequence shown here is derived from an EMBL/GenBank/DDBJ whole genome shotgun (WGS) entry which is preliminary data.</text>
</comment>
<organism evidence="1 2">
    <name type="scientific">Holothuria leucospilota</name>
    <name type="common">Black long sea cucumber</name>
    <name type="synonym">Mertensiothuria leucospilota</name>
    <dbReference type="NCBI Taxonomy" id="206669"/>
    <lineage>
        <taxon>Eukaryota</taxon>
        <taxon>Metazoa</taxon>
        <taxon>Echinodermata</taxon>
        <taxon>Eleutherozoa</taxon>
        <taxon>Echinozoa</taxon>
        <taxon>Holothuroidea</taxon>
        <taxon>Aspidochirotacea</taxon>
        <taxon>Aspidochirotida</taxon>
        <taxon>Holothuriidae</taxon>
        <taxon>Holothuria</taxon>
    </lineage>
</organism>
<proteinExistence type="predicted"/>
<dbReference type="AlphaFoldDB" id="A0A9Q1H6F6"/>
<reference evidence="1" key="1">
    <citation type="submission" date="2021-10" db="EMBL/GenBank/DDBJ databases">
        <title>Tropical sea cucumber genome reveals ecological adaptation and Cuvierian tubules defense mechanism.</title>
        <authorList>
            <person name="Chen T."/>
        </authorList>
    </citation>
    <scope>NUCLEOTIDE SEQUENCE</scope>
    <source>
        <strain evidence="1">Nanhai2018</strain>
        <tissue evidence="1">Muscle</tissue>
    </source>
</reference>
<evidence type="ECO:0000313" key="1">
    <source>
        <dbReference type="EMBL" id="KAJ8034919.1"/>
    </source>
</evidence>
<dbReference type="EMBL" id="JAIZAY010000010">
    <property type="protein sequence ID" value="KAJ8034919.1"/>
    <property type="molecule type" value="Genomic_DNA"/>
</dbReference>
<name>A0A9Q1H6F6_HOLLE</name>
<gene>
    <name evidence="1" type="ORF">HOLleu_21947</name>
</gene>
<protein>
    <submittedName>
        <fullName evidence="1">Uncharacterized protein</fullName>
    </submittedName>
</protein>
<dbReference type="Proteomes" id="UP001152320">
    <property type="component" value="Chromosome 10"/>
</dbReference>
<accession>A0A9Q1H6F6</accession>
<sequence length="75" mass="8425">MVTSQVAVCAAPEWCQARWQFVQHQNGDKPGGSLCSTKNGGKLDDSLCNTRMVTSQVAVYAAPEWWQARWQFVQH</sequence>
<keyword evidence="2" id="KW-1185">Reference proteome</keyword>
<evidence type="ECO:0000313" key="2">
    <source>
        <dbReference type="Proteomes" id="UP001152320"/>
    </source>
</evidence>